<keyword evidence="6" id="KW-0830">Ubiquinone</keyword>
<dbReference type="GO" id="GO:0032259">
    <property type="term" value="P:methylation"/>
    <property type="evidence" value="ECO:0007669"/>
    <property type="project" value="UniProtKB-KW"/>
</dbReference>
<dbReference type="InterPro" id="IPR010233">
    <property type="entry name" value="UbiG_MeTrfase"/>
</dbReference>
<comment type="catalytic activity">
    <reaction evidence="5">
        <text>a 3-demethylubiquinol + S-adenosyl-L-methionine = a ubiquinol + S-adenosyl-L-homocysteine + H(+)</text>
        <dbReference type="Rhea" id="RHEA:44380"/>
        <dbReference type="Rhea" id="RHEA-COMP:9566"/>
        <dbReference type="Rhea" id="RHEA-COMP:10914"/>
        <dbReference type="ChEBI" id="CHEBI:15378"/>
        <dbReference type="ChEBI" id="CHEBI:17976"/>
        <dbReference type="ChEBI" id="CHEBI:57856"/>
        <dbReference type="ChEBI" id="CHEBI:59789"/>
        <dbReference type="ChEBI" id="CHEBI:84422"/>
        <dbReference type="EC" id="2.1.1.64"/>
    </reaction>
</comment>
<dbReference type="EC" id="2.1.1.64" evidence="5"/>
<dbReference type="SUPFAM" id="SSF53335">
    <property type="entry name" value="S-adenosyl-L-methionine-dependent methyltransferases"/>
    <property type="match status" value="1"/>
</dbReference>
<accession>A0A2T5GSA6</accession>
<evidence type="ECO:0000256" key="2">
    <source>
        <dbReference type="ARBA" id="ARBA00022679"/>
    </source>
</evidence>
<feature type="binding site" evidence="5">
    <location>
        <position position="137"/>
    </location>
    <ligand>
        <name>S-adenosyl-L-methionine</name>
        <dbReference type="ChEBI" id="CHEBI:59789"/>
    </ligand>
</feature>
<feature type="binding site" evidence="5">
    <location>
        <position position="76"/>
    </location>
    <ligand>
        <name>S-adenosyl-L-methionine</name>
        <dbReference type="ChEBI" id="CHEBI:59789"/>
    </ligand>
</feature>
<comment type="pathway">
    <text evidence="5">Cofactor biosynthesis; ubiquinone biosynthesis.</text>
</comment>
<dbReference type="PANTHER" id="PTHR43464">
    <property type="entry name" value="METHYLTRANSFERASE"/>
    <property type="match status" value="1"/>
</dbReference>
<evidence type="ECO:0000313" key="6">
    <source>
        <dbReference type="EMBL" id="PTQ62209.1"/>
    </source>
</evidence>
<dbReference type="PANTHER" id="PTHR43464:SF19">
    <property type="entry name" value="UBIQUINONE BIOSYNTHESIS O-METHYLTRANSFERASE, MITOCHONDRIAL"/>
    <property type="match status" value="1"/>
</dbReference>
<keyword evidence="3 5" id="KW-0831">Ubiquinone biosynthesis</keyword>
<dbReference type="Pfam" id="PF13489">
    <property type="entry name" value="Methyltransf_23"/>
    <property type="match status" value="1"/>
</dbReference>
<proteinExistence type="inferred from homology"/>
<name>A0A2T5GSA6_9SPHN</name>
<feature type="binding site" evidence="5">
    <location>
        <position position="97"/>
    </location>
    <ligand>
        <name>S-adenosyl-L-methionine</name>
        <dbReference type="ChEBI" id="CHEBI:59789"/>
    </ligand>
</feature>
<keyword evidence="1 5" id="KW-0489">Methyltransferase</keyword>
<dbReference type="Gene3D" id="3.40.50.150">
    <property type="entry name" value="Vaccinia Virus protein VP39"/>
    <property type="match status" value="1"/>
</dbReference>
<protein>
    <recommendedName>
        <fullName evidence="5">Ubiquinone biosynthesis O-methyltransferase</fullName>
    </recommendedName>
    <alternativeName>
        <fullName evidence="5">2-polyprenyl-6-hydroxyphenol methylase</fullName>
        <ecNumber evidence="5">2.1.1.222</ecNumber>
    </alternativeName>
    <alternativeName>
        <fullName evidence="5">3-demethylubiquinone 3-O-methyltransferase</fullName>
        <ecNumber evidence="5">2.1.1.64</ecNumber>
    </alternativeName>
</protein>
<comment type="similarity">
    <text evidence="5">Belongs to the methyltransferase superfamily. UbiG/COQ3 family.</text>
</comment>
<comment type="function">
    <text evidence="5">O-methyltransferase that catalyzes the 2 O-methylation steps in the ubiquinone biosynthetic pathway.</text>
</comment>
<dbReference type="HAMAP" id="MF_00472">
    <property type="entry name" value="UbiG"/>
    <property type="match status" value="1"/>
</dbReference>
<dbReference type="EMBL" id="QAOG01000001">
    <property type="protein sequence ID" value="PTQ62209.1"/>
    <property type="molecule type" value="Genomic_DNA"/>
</dbReference>
<evidence type="ECO:0000256" key="5">
    <source>
        <dbReference type="HAMAP-Rule" id="MF_00472"/>
    </source>
</evidence>
<dbReference type="GO" id="GO:0102208">
    <property type="term" value="F:2-polyprenyl-6-hydroxyphenol methylase activity"/>
    <property type="evidence" value="ECO:0007669"/>
    <property type="project" value="UniProtKB-EC"/>
</dbReference>
<comment type="caution">
    <text evidence="6">The sequence shown here is derived from an EMBL/GenBank/DDBJ whole genome shotgun (WGS) entry which is preliminary data.</text>
</comment>
<dbReference type="InterPro" id="IPR029063">
    <property type="entry name" value="SAM-dependent_MTases_sf"/>
</dbReference>
<keyword evidence="4 5" id="KW-0949">S-adenosyl-L-methionine</keyword>
<dbReference type="RefSeq" id="WP_107956557.1">
    <property type="nucleotide sequence ID" value="NZ_QAOG01000001.1"/>
</dbReference>
<dbReference type="UniPathway" id="UPA00232"/>
<evidence type="ECO:0000256" key="1">
    <source>
        <dbReference type="ARBA" id="ARBA00022603"/>
    </source>
</evidence>
<dbReference type="GO" id="GO:0061542">
    <property type="term" value="F:3-demethylubiquinol 3-O-methyltransferase activity"/>
    <property type="evidence" value="ECO:0007669"/>
    <property type="project" value="UniProtKB-UniRule"/>
</dbReference>
<comment type="catalytic activity">
    <reaction evidence="5">
        <text>a 3-(all-trans-polyprenyl)benzene-1,2-diol + S-adenosyl-L-methionine = a 2-methoxy-6-(all-trans-polyprenyl)phenol + S-adenosyl-L-homocysteine + H(+)</text>
        <dbReference type="Rhea" id="RHEA:31411"/>
        <dbReference type="Rhea" id="RHEA-COMP:9550"/>
        <dbReference type="Rhea" id="RHEA-COMP:9551"/>
        <dbReference type="ChEBI" id="CHEBI:15378"/>
        <dbReference type="ChEBI" id="CHEBI:57856"/>
        <dbReference type="ChEBI" id="CHEBI:59789"/>
        <dbReference type="ChEBI" id="CHEBI:62729"/>
        <dbReference type="ChEBI" id="CHEBI:62731"/>
        <dbReference type="EC" id="2.1.1.222"/>
    </reaction>
</comment>
<organism evidence="6 7">
    <name type="scientific">Sphingomonas aurantiaca</name>
    <dbReference type="NCBI Taxonomy" id="185949"/>
    <lineage>
        <taxon>Bacteria</taxon>
        <taxon>Pseudomonadati</taxon>
        <taxon>Pseudomonadota</taxon>
        <taxon>Alphaproteobacteria</taxon>
        <taxon>Sphingomonadales</taxon>
        <taxon>Sphingomonadaceae</taxon>
        <taxon>Sphingomonas</taxon>
    </lineage>
</organism>
<dbReference type="EC" id="2.1.1.222" evidence="5"/>
<reference evidence="6 7" key="1">
    <citation type="submission" date="2018-04" db="EMBL/GenBank/DDBJ databases">
        <title>Genomic Encyclopedia of Type Strains, Phase III (KMG-III): the genomes of soil and plant-associated and newly described type strains.</title>
        <authorList>
            <person name="Whitman W."/>
        </authorList>
    </citation>
    <scope>NUCLEOTIDE SEQUENCE [LARGE SCALE GENOMIC DNA]</scope>
    <source>
        <strain evidence="6 7">MA101b</strain>
    </source>
</reference>
<dbReference type="CDD" id="cd02440">
    <property type="entry name" value="AdoMet_MTases"/>
    <property type="match status" value="1"/>
</dbReference>
<dbReference type="GO" id="GO:0010420">
    <property type="term" value="F:polyprenyldihydroxybenzoate methyltransferase activity"/>
    <property type="evidence" value="ECO:0007669"/>
    <property type="project" value="InterPro"/>
</dbReference>
<dbReference type="AlphaFoldDB" id="A0A2T5GSA6"/>
<keyword evidence="2 5" id="KW-0808">Transferase</keyword>
<dbReference type="Proteomes" id="UP000244189">
    <property type="component" value="Unassembled WGS sequence"/>
</dbReference>
<sequence>MILASDTVKGATIDPREAAHFGTMAKDWWDPKGSSAPLHKLNPPRLRYIREQVDAHWGGDGATFTPLAGKTALDVGCGAGLLCEPLARLGAAVTGIDAAPENIAVAEIHAAQSGLAIDYRAGGVEGLVGQFDLVTSLEVIEHVSDPAGYVRGLARVLADGGLLILSTPNRTPLSRLAMITLAEGTGTIPKGTHDWNKFLTPEELTALLKDAGLRVTDTRGLSFSPATGFTLSDSTSLDYFLTALKA</sequence>
<keyword evidence="7" id="KW-1185">Reference proteome</keyword>
<evidence type="ECO:0000313" key="7">
    <source>
        <dbReference type="Proteomes" id="UP000244189"/>
    </source>
</evidence>
<feature type="binding site" evidence="5">
    <location>
        <position position="45"/>
    </location>
    <ligand>
        <name>S-adenosyl-L-methionine</name>
        <dbReference type="ChEBI" id="CHEBI:59789"/>
    </ligand>
</feature>
<dbReference type="NCBIfam" id="TIGR01983">
    <property type="entry name" value="UbiG"/>
    <property type="match status" value="1"/>
</dbReference>
<evidence type="ECO:0000256" key="4">
    <source>
        <dbReference type="ARBA" id="ARBA00022691"/>
    </source>
</evidence>
<gene>
    <name evidence="5" type="primary">ubiG</name>
    <name evidence="6" type="ORF">C8J26_0486</name>
</gene>
<evidence type="ECO:0000256" key="3">
    <source>
        <dbReference type="ARBA" id="ARBA00022688"/>
    </source>
</evidence>